<keyword evidence="1" id="KW-0812">Transmembrane</keyword>
<reference evidence="3" key="1">
    <citation type="submission" date="2016-10" db="EMBL/GenBank/DDBJ databases">
        <authorList>
            <person name="Beylefeld A."/>
            <person name="Abolnik C."/>
        </authorList>
    </citation>
    <scope>NUCLEOTIDE SEQUENCE [LARGE SCALE GENOMIC DNA]</scope>
    <source>
        <strain evidence="3">B359_6</strain>
    </source>
</reference>
<dbReference type="STRING" id="48003.BLA55_03405"/>
<sequence>MLQPRKLSSKNISLLKGINLRDTIFIGLFALLSLLIWVATYFSTTVFFDWIIGALKWQVLIGIIFVVLFFFKKESKRLYVYLYQMLIFKIKKRKWSYENK</sequence>
<proteinExistence type="predicted"/>
<organism evidence="2 3">
    <name type="scientific">Mycoplasmopsis pullorum</name>
    <dbReference type="NCBI Taxonomy" id="48003"/>
    <lineage>
        <taxon>Bacteria</taxon>
        <taxon>Bacillati</taxon>
        <taxon>Mycoplasmatota</taxon>
        <taxon>Mycoplasmoidales</taxon>
        <taxon>Metamycoplasmataceae</taxon>
        <taxon>Mycoplasmopsis</taxon>
    </lineage>
</organism>
<name>A0A1L4FSS9_9BACT</name>
<accession>A0A1L4FSS9</accession>
<evidence type="ECO:0000313" key="3">
    <source>
        <dbReference type="Proteomes" id="UP000184322"/>
    </source>
</evidence>
<keyword evidence="1" id="KW-0472">Membrane</keyword>
<protein>
    <submittedName>
        <fullName evidence="2">Uncharacterized protein</fullName>
    </submittedName>
</protein>
<dbReference type="Proteomes" id="UP000184322">
    <property type="component" value="Chromosome"/>
</dbReference>
<dbReference type="KEGG" id="mpul:BLA55_03405"/>
<evidence type="ECO:0000313" key="2">
    <source>
        <dbReference type="EMBL" id="APJ38681.1"/>
    </source>
</evidence>
<dbReference type="AlphaFoldDB" id="A0A1L4FSS9"/>
<feature type="transmembrane region" description="Helical" evidence="1">
    <location>
        <begin position="50"/>
        <end position="71"/>
    </location>
</feature>
<keyword evidence="1" id="KW-1133">Transmembrane helix</keyword>
<evidence type="ECO:0000256" key="1">
    <source>
        <dbReference type="SAM" id="Phobius"/>
    </source>
</evidence>
<dbReference type="RefSeq" id="WP_073372686.1">
    <property type="nucleotide sequence ID" value="NZ_CP017813.1"/>
</dbReference>
<keyword evidence="3" id="KW-1185">Reference proteome</keyword>
<feature type="transmembrane region" description="Helical" evidence="1">
    <location>
        <begin position="24"/>
        <end position="44"/>
    </location>
</feature>
<gene>
    <name evidence="2" type="ORF">BLA55_03405</name>
</gene>
<dbReference type="EMBL" id="CP017813">
    <property type="protein sequence ID" value="APJ38681.1"/>
    <property type="molecule type" value="Genomic_DNA"/>
</dbReference>